<dbReference type="Pfam" id="PF00501">
    <property type="entry name" value="AMP-binding"/>
    <property type="match status" value="1"/>
</dbReference>
<dbReference type="InterPro" id="IPR042099">
    <property type="entry name" value="ANL_N_sf"/>
</dbReference>
<sequence length="445" mass="49859">MTLAFEDRIRAAQTPDLFRRYFREASDAMSLERLAAYQTEALKEIVAIAHARSPFYQEQFRQAGVRPEDIQELSDLAKLPFTTKDDLRQDPWRFLACDKADVSIIHVSTGTTGGKQIYVLHTWADYYMHDLAPGFPVLVPVGRGDMVLNALPYEMSSAGLAFHKSFINSCGATVLTAGKGGAYSTPEKTVQMIRDLQPNCAITAPSYAVTLHETALKEGFDLKSLPWKKMWLTGEGSSPAFRERVENLWGTRANMYYGTLEGGVVGIECDEHRGYHVTESHVILEVVDPKTGEPLEPLEVGEIVVTCLARRDAPLIRYRTQDLGYFDPDPCPCGVPLPLLHLRGRQGDQIRINGIDFSPFYLEEFLMRQPEVGNWYQFIVKKGDNDRLKICTELAPKVTATPELADKLSSKMEYAVGVPCEVEIVDTVPRPRGKTVRVVREEATP</sequence>
<dbReference type="EMBL" id="WXEY01000020">
    <property type="protein sequence ID" value="MZP30862.1"/>
    <property type="molecule type" value="Genomic_DNA"/>
</dbReference>
<organism evidence="3 4">
    <name type="scientific">Heliomicrobium undosum</name>
    <dbReference type="NCBI Taxonomy" id="121734"/>
    <lineage>
        <taxon>Bacteria</taxon>
        <taxon>Bacillati</taxon>
        <taxon>Bacillota</taxon>
        <taxon>Clostridia</taxon>
        <taxon>Eubacteriales</taxon>
        <taxon>Heliobacteriaceae</taxon>
        <taxon>Heliomicrobium</taxon>
    </lineage>
</organism>
<keyword evidence="4" id="KW-1185">Reference proteome</keyword>
<proteinExistence type="predicted"/>
<feature type="domain" description="AMP-dependent synthetase/ligase" evidence="1">
    <location>
        <begin position="72"/>
        <end position="305"/>
    </location>
</feature>
<dbReference type="InterPro" id="IPR045851">
    <property type="entry name" value="AMP-bd_C_sf"/>
</dbReference>
<gene>
    <name evidence="3" type="ORF">GTO91_14175</name>
</gene>
<dbReference type="Proteomes" id="UP000463470">
    <property type="component" value="Unassembled WGS sequence"/>
</dbReference>
<dbReference type="OrthoDB" id="580775at2"/>
<accession>A0A845L2N9</accession>
<dbReference type="RefSeq" id="WP_161259381.1">
    <property type="nucleotide sequence ID" value="NZ_WXEY01000020.1"/>
</dbReference>
<dbReference type="PANTHER" id="PTHR43845">
    <property type="entry name" value="BLR5969 PROTEIN"/>
    <property type="match status" value="1"/>
</dbReference>
<dbReference type="Pfam" id="PF14535">
    <property type="entry name" value="AMP-binding_C_2"/>
    <property type="match status" value="1"/>
</dbReference>
<reference evidence="3 4" key="1">
    <citation type="submission" date="2020-01" db="EMBL/GenBank/DDBJ databases">
        <title>Whole-genome sequence of Heliobacterium undosum DSM 13378.</title>
        <authorList>
            <person name="Kyndt J.A."/>
            <person name="Meyer T.E."/>
        </authorList>
    </citation>
    <scope>NUCLEOTIDE SEQUENCE [LARGE SCALE GENOMIC DNA]</scope>
    <source>
        <strain evidence="3 4">DSM 13378</strain>
    </source>
</reference>
<feature type="domain" description="AMP-dependent ligase C-terminal" evidence="2">
    <location>
        <begin position="355"/>
        <end position="439"/>
    </location>
</feature>
<evidence type="ECO:0000313" key="3">
    <source>
        <dbReference type="EMBL" id="MZP30862.1"/>
    </source>
</evidence>
<name>A0A845L2N9_9FIRM</name>
<evidence type="ECO:0000259" key="2">
    <source>
        <dbReference type="Pfam" id="PF14535"/>
    </source>
</evidence>
<comment type="caution">
    <text evidence="3">The sequence shown here is derived from an EMBL/GenBank/DDBJ whole genome shotgun (WGS) entry which is preliminary data.</text>
</comment>
<protein>
    <submittedName>
        <fullName evidence="3">AMP-binding protein</fullName>
    </submittedName>
</protein>
<dbReference type="PANTHER" id="PTHR43845:SF1">
    <property type="entry name" value="BLR5969 PROTEIN"/>
    <property type="match status" value="1"/>
</dbReference>
<dbReference type="SUPFAM" id="SSF56801">
    <property type="entry name" value="Acetyl-CoA synthetase-like"/>
    <property type="match status" value="1"/>
</dbReference>
<dbReference type="InterPro" id="IPR028154">
    <property type="entry name" value="AMP-dep_Lig_C"/>
</dbReference>
<dbReference type="AlphaFoldDB" id="A0A845L2N9"/>
<dbReference type="Gene3D" id="3.40.50.12780">
    <property type="entry name" value="N-terminal domain of ligase-like"/>
    <property type="match status" value="1"/>
</dbReference>
<dbReference type="Gene3D" id="3.30.300.30">
    <property type="match status" value="1"/>
</dbReference>
<evidence type="ECO:0000313" key="4">
    <source>
        <dbReference type="Proteomes" id="UP000463470"/>
    </source>
</evidence>
<evidence type="ECO:0000259" key="1">
    <source>
        <dbReference type="Pfam" id="PF00501"/>
    </source>
</evidence>
<dbReference type="InterPro" id="IPR000873">
    <property type="entry name" value="AMP-dep_synth/lig_dom"/>
</dbReference>